<evidence type="ECO:0000256" key="4">
    <source>
        <dbReference type="ARBA" id="ARBA00023212"/>
    </source>
</evidence>
<reference evidence="8" key="1">
    <citation type="submission" date="2016-11" db="UniProtKB">
        <authorList>
            <consortium name="WormBaseParasite"/>
        </authorList>
    </citation>
    <scope>IDENTIFICATION</scope>
</reference>
<dbReference type="InterPro" id="IPR042241">
    <property type="entry name" value="GCP_C_sf"/>
</dbReference>
<dbReference type="InterPro" id="IPR040457">
    <property type="entry name" value="GCP_C"/>
</dbReference>
<evidence type="ECO:0000259" key="6">
    <source>
        <dbReference type="Pfam" id="PF04130"/>
    </source>
</evidence>
<dbReference type="GO" id="GO:0031122">
    <property type="term" value="P:cytoplasmic microtubule organization"/>
    <property type="evidence" value="ECO:0007669"/>
    <property type="project" value="TreeGrafter"/>
</dbReference>
<accession>A0A1I8BU34</accession>
<keyword evidence="4 5" id="KW-0206">Cytoskeleton</keyword>
<dbReference type="Pfam" id="PF04130">
    <property type="entry name" value="GCP_C_terminal"/>
    <property type="match status" value="1"/>
</dbReference>
<keyword evidence="7" id="KW-1185">Reference proteome</keyword>
<dbReference type="GO" id="GO:0051225">
    <property type="term" value="P:spindle assembly"/>
    <property type="evidence" value="ECO:0007669"/>
    <property type="project" value="TreeGrafter"/>
</dbReference>
<dbReference type="GO" id="GO:0051321">
    <property type="term" value="P:meiotic cell cycle"/>
    <property type="evidence" value="ECO:0007669"/>
    <property type="project" value="TreeGrafter"/>
</dbReference>
<evidence type="ECO:0000256" key="5">
    <source>
        <dbReference type="RuleBase" id="RU363050"/>
    </source>
</evidence>
<dbReference type="PANTHER" id="PTHR19302">
    <property type="entry name" value="GAMMA TUBULIN COMPLEX PROTEIN"/>
    <property type="match status" value="1"/>
</dbReference>
<feature type="domain" description="Gamma tubulin complex component C-terminal" evidence="6">
    <location>
        <begin position="338"/>
        <end position="592"/>
    </location>
</feature>
<dbReference type="GO" id="GO:0007020">
    <property type="term" value="P:microtubule nucleation"/>
    <property type="evidence" value="ECO:0007669"/>
    <property type="project" value="InterPro"/>
</dbReference>
<evidence type="ECO:0000313" key="7">
    <source>
        <dbReference type="Proteomes" id="UP000095281"/>
    </source>
</evidence>
<dbReference type="GO" id="GO:0000278">
    <property type="term" value="P:mitotic cell cycle"/>
    <property type="evidence" value="ECO:0007669"/>
    <property type="project" value="TreeGrafter"/>
</dbReference>
<dbReference type="GO" id="GO:0000922">
    <property type="term" value="C:spindle pole"/>
    <property type="evidence" value="ECO:0007669"/>
    <property type="project" value="InterPro"/>
</dbReference>
<evidence type="ECO:0000313" key="8">
    <source>
        <dbReference type="WBParaSite" id="MhA1_Contig595.frz3.gene4"/>
    </source>
</evidence>
<sequence>MQISEYKFISEIFLAFNGEPCILTFVRTSQLEFRPNQNRDLFSSKADFNVNESPGDNKQLTSEECHPMKRAIIESILDDYGQYQKIVDQMRAEHISLRRTRKLNEILTFAHIWSKRLRFIRALFSLIGSNDGIQLINLFYQKTTFLCHLDWEYGLLMNAIVRSSNEFNNICSKWLLDASFSDQINWTIKVGGKPIKPSPARSVSTLDASITSLQSVELDLSKQTMNKLEFVKDDFSKELSLPVIIQNENVPESFNNCKELIEMIMDIGRKVHFLKVLRSTRFYEFAREERLEIIQRYLISAIWHDPTHRSSLCIVLHKLNDIVCDDMRIELIQNHRMIDHLILVHAYFFMLRGDLFAELERLILVSFGNSTICHKTPKSIRKGLSAKMKMIEDILNNALKLCSPPQNIADLILLLSSERCRDRSKTLLELFSLTYTSSSIRKKLSDDGPLLSPMSEFFSKQVMKIYKKVFSIVSNFQMLRFYLDEVAYRFTNIFRKTRRRKGISIILTLYPQFLANNQPSPRVIFGILHKLRLFLARLGNYIFDEVLILQSTSILKTVRSSQDPYNLLNRHKNLLSEVMRSLFIYPDAAPIHNIFMQSLRDGRSLLFEIEDMCNLIDEGKNTIIHCYQHILHKHQLLQTTIFKLLNSCIHSPKFISCFDLDFVEDSQIQWKDMKTGG</sequence>
<dbReference type="GO" id="GO:0000930">
    <property type="term" value="C:gamma-tubulin complex"/>
    <property type="evidence" value="ECO:0007669"/>
    <property type="project" value="TreeGrafter"/>
</dbReference>
<dbReference type="WBParaSite" id="MhA1_Contig595.frz3.gene4">
    <property type="protein sequence ID" value="MhA1_Contig595.frz3.gene4"/>
    <property type="gene ID" value="MhA1_Contig595.frz3.gene4"/>
</dbReference>
<protein>
    <recommendedName>
        <fullName evidence="5">Gamma-tubulin complex component</fullName>
    </recommendedName>
</protein>
<evidence type="ECO:0000256" key="2">
    <source>
        <dbReference type="ARBA" id="ARBA00022490"/>
    </source>
</evidence>
<dbReference type="GO" id="GO:0051011">
    <property type="term" value="F:microtubule minus-end binding"/>
    <property type="evidence" value="ECO:0007669"/>
    <property type="project" value="TreeGrafter"/>
</dbReference>
<dbReference type="GO" id="GO:0043015">
    <property type="term" value="F:gamma-tubulin binding"/>
    <property type="evidence" value="ECO:0007669"/>
    <property type="project" value="InterPro"/>
</dbReference>
<keyword evidence="3 5" id="KW-0493">Microtubule</keyword>
<name>A0A1I8BU34_MELHA</name>
<evidence type="ECO:0000256" key="3">
    <source>
        <dbReference type="ARBA" id="ARBA00022701"/>
    </source>
</evidence>
<dbReference type="AlphaFoldDB" id="A0A1I8BU34"/>
<organism evidence="7 8">
    <name type="scientific">Meloidogyne hapla</name>
    <name type="common">Root-knot nematode worm</name>
    <dbReference type="NCBI Taxonomy" id="6305"/>
    <lineage>
        <taxon>Eukaryota</taxon>
        <taxon>Metazoa</taxon>
        <taxon>Ecdysozoa</taxon>
        <taxon>Nematoda</taxon>
        <taxon>Chromadorea</taxon>
        <taxon>Rhabditida</taxon>
        <taxon>Tylenchina</taxon>
        <taxon>Tylenchomorpha</taxon>
        <taxon>Tylenchoidea</taxon>
        <taxon>Meloidogynidae</taxon>
        <taxon>Meloidogyninae</taxon>
        <taxon>Meloidogyne</taxon>
    </lineage>
</organism>
<dbReference type="Gene3D" id="1.20.120.1900">
    <property type="entry name" value="Gamma-tubulin complex, C-terminal domain"/>
    <property type="match status" value="1"/>
</dbReference>
<dbReference type="InterPro" id="IPR007259">
    <property type="entry name" value="GCP"/>
</dbReference>
<dbReference type="Proteomes" id="UP000095281">
    <property type="component" value="Unplaced"/>
</dbReference>
<proteinExistence type="inferred from homology"/>
<comment type="similarity">
    <text evidence="1 5">Belongs to the TUBGCP family.</text>
</comment>
<evidence type="ECO:0000256" key="1">
    <source>
        <dbReference type="ARBA" id="ARBA00010337"/>
    </source>
</evidence>
<dbReference type="GO" id="GO:0005874">
    <property type="term" value="C:microtubule"/>
    <property type="evidence" value="ECO:0007669"/>
    <property type="project" value="UniProtKB-KW"/>
</dbReference>
<comment type="subcellular location">
    <subcellularLocation>
        <location evidence="5">Cytoplasm</location>
        <location evidence="5">Cytoskeleton</location>
        <location evidence="5">Microtubule organizing center</location>
    </subcellularLocation>
</comment>
<keyword evidence="2 5" id="KW-0963">Cytoplasm</keyword>